<protein>
    <recommendedName>
        <fullName evidence="2">histidine kinase</fullName>
        <ecNumber evidence="2">2.7.13.3</ecNumber>
    </recommendedName>
</protein>
<evidence type="ECO:0000256" key="4">
    <source>
        <dbReference type="ARBA" id="ARBA00022679"/>
    </source>
</evidence>
<feature type="domain" description="Histidine kinase/HSP90-like ATPase" evidence="9">
    <location>
        <begin position="278"/>
        <end position="323"/>
    </location>
</feature>
<evidence type="ECO:0000259" key="10">
    <source>
        <dbReference type="Pfam" id="PF07730"/>
    </source>
</evidence>
<feature type="domain" description="Signal transduction histidine kinase subgroup 3 dimerisation and phosphoacceptor" evidence="10">
    <location>
        <begin position="163"/>
        <end position="228"/>
    </location>
</feature>
<dbReference type="Proteomes" id="UP000622552">
    <property type="component" value="Unassembled WGS sequence"/>
</dbReference>
<dbReference type="RefSeq" id="WP_197001723.1">
    <property type="nucleotide sequence ID" value="NZ_BONS01000027.1"/>
</dbReference>
<evidence type="ECO:0000259" key="9">
    <source>
        <dbReference type="Pfam" id="PF02518"/>
    </source>
</evidence>
<dbReference type="Gene3D" id="1.20.5.1930">
    <property type="match status" value="1"/>
</dbReference>
<dbReference type="GO" id="GO:0005524">
    <property type="term" value="F:ATP binding"/>
    <property type="evidence" value="ECO:0007669"/>
    <property type="project" value="UniProtKB-KW"/>
</dbReference>
<keyword evidence="12" id="KW-1185">Reference proteome</keyword>
<dbReference type="GO" id="GO:0046983">
    <property type="term" value="F:protein dimerization activity"/>
    <property type="evidence" value="ECO:0007669"/>
    <property type="project" value="InterPro"/>
</dbReference>
<dbReference type="InterPro" id="IPR011712">
    <property type="entry name" value="Sig_transdc_His_kin_sub3_dim/P"/>
</dbReference>
<reference evidence="11" key="1">
    <citation type="submission" date="2020-11" db="EMBL/GenBank/DDBJ databases">
        <title>Sequencing the genomes of 1000 actinobacteria strains.</title>
        <authorList>
            <person name="Klenk H.-P."/>
        </authorList>
    </citation>
    <scope>NUCLEOTIDE SEQUENCE</scope>
    <source>
        <strain evidence="11">DSM 45356</strain>
    </source>
</reference>
<dbReference type="EMBL" id="JADOUF010000001">
    <property type="protein sequence ID" value="MBG6134485.1"/>
    <property type="molecule type" value="Genomic_DNA"/>
</dbReference>
<evidence type="ECO:0000256" key="1">
    <source>
        <dbReference type="ARBA" id="ARBA00000085"/>
    </source>
</evidence>
<comment type="caution">
    <text evidence="11">The sequence shown here is derived from an EMBL/GenBank/DDBJ whole genome shotgun (WGS) entry which is preliminary data.</text>
</comment>
<evidence type="ECO:0000256" key="7">
    <source>
        <dbReference type="ARBA" id="ARBA00022840"/>
    </source>
</evidence>
<dbReference type="Pfam" id="PF07730">
    <property type="entry name" value="HisKA_3"/>
    <property type="match status" value="1"/>
</dbReference>
<dbReference type="CDD" id="cd16917">
    <property type="entry name" value="HATPase_UhpB-NarQ-NarX-like"/>
    <property type="match status" value="1"/>
</dbReference>
<keyword evidence="6 11" id="KW-0418">Kinase</keyword>
<dbReference type="PANTHER" id="PTHR24421">
    <property type="entry name" value="NITRATE/NITRITE SENSOR PROTEIN NARX-RELATED"/>
    <property type="match status" value="1"/>
</dbReference>
<dbReference type="Pfam" id="PF02518">
    <property type="entry name" value="HATPase_c"/>
    <property type="match status" value="1"/>
</dbReference>
<evidence type="ECO:0000256" key="2">
    <source>
        <dbReference type="ARBA" id="ARBA00012438"/>
    </source>
</evidence>
<dbReference type="AlphaFoldDB" id="A0A8J7G7S0"/>
<dbReference type="GO" id="GO:0016020">
    <property type="term" value="C:membrane"/>
    <property type="evidence" value="ECO:0007669"/>
    <property type="project" value="InterPro"/>
</dbReference>
<comment type="catalytic activity">
    <reaction evidence="1">
        <text>ATP + protein L-histidine = ADP + protein N-phospho-L-histidine.</text>
        <dbReference type="EC" id="2.7.13.3"/>
    </reaction>
</comment>
<dbReference type="InterPro" id="IPR036890">
    <property type="entry name" value="HATPase_C_sf"/>
</dbReference>
<keyword evidence="7" id="KW-0067">ATP-binding</keyword>
<proteinExistence type="predicted"/>
<keyword evidence="4" id="KW-0808">Transferase</keyword>
<keyword evidence="5" id="KW-0547">Nucleotide-binding</keyword>
<sequence>MLVALIVLTTLVPPGAPYRDARVLDVALVGVSAVCLIWRQVRPLTVIFATSAMLVLSSAIGFPPSFMQWPAWISLFTCYSLLGLRPRTLAALAAGSAVGGYILLDRSTAGPQELVWVTACFLAATVGGDTARTRRTAAEAALRRAAIEARERALDAERIVAQERRLLAGELHDALGHAVNVMVMQAGVARRVFDDNPQFAREALGHIETVGRGALDELDHMLQILHPVSDGADVLLADSATPDLTDLTDLAGQVRAAGRELELELNLGDIEVSARGARTLHRVVQEAVTNALRHTSSGPIRVGLSQEGTDVRLEIINDQRGHAAPATGRGLINMRERVLLEGGRFQAGPVDDSFRVLAVIPARADLP</sequence>
<gene>
    <name evidence="11" type="ORF">IW245_000679</name>
</gene>
<evidence type="ECO:0000313" key="11">
    <source>
        <dbReference type="EMBL" id="MBG6134485.1"/>
    </source>
</evidence>
<dbReference type="InterPro" id="IPR050482">
    <property type="entry name" value="Sensor_HK_TwoCompSys"/>
</dbReference>
<evidence type="ECO:0000313" key="12">
    <source>
        <dbReference type="Proteomes" id="UP000622552"/>
    </source>
</evidence>
<keyword evidence="3" id="KW-0597">Phosphoprotein</keyword>
<dbReference type="SUPFAM" id="SSF55874">
    <property type="entry name" value="ATPase domain of HSP90 chaperone/DNA topoisomerase II/histidine kinase"/>
    <property type="match status" value="1"/>
</dbReference>
<dbReference type="PANTHER" id="PTHR24421:SF10">
    <property type="entry name" value="NITRATE_NITRITE SENSOR PROTEIN NARQ"/>
    <property type="match status" value="1"/>
</dbReference>
<accession>A0A8J7G7S0</accession>
<evidence type="ECO:0000256" key="3">
    <source>
        <dbReference type="ARBA" id="ARBA00022553"/>
    </source>
</evidence>
<evidence type="ECO:0000256" key="6">
    <source>
        <dbReference type="ARBA" id="ARBA00022777"/>
    </source>
</evidence>
<dbReference type="GO" id="GO:0000155">
    <property type="term" value="F:phosphorelay sensor kinase activity"/>
    <property type="evidence" value="ECO:0007669"/>
    <property type="project" value="InterPro"/>
</dbReference>
<keyword evidence="8" id="KW-0902">Two-component regulatory system</keyword>
<dbReference type="EC" id="2.7.13.3" evidence="2"/>
<dbReference type="Gene3D" id="3.30.565.10">
    <property type="entry name" value="Histidine kinase-like ATPase, C-terminal domain"/>
    <property type="match status" value="1"/>
</dbReference>
<evidence type="ECO:0000256" key="8">
    <source>
        <dbReference type="ARBA" id="ARBA00023012"/>
    </source>
</evidence>
<name>A0A8J7G7S0_9ACTN</name>
<organism evidence="11 12">
    <name type="scientific">Longispora fulva</name>
    <dbReference type="NCBI Taxonomy" id="619741"/>
    <lineage>
        <taxon>Bacteria</taxon>
        <taxon>Bacillati</taxon>
        <taxon>Actinomycetota</taxon>
        <taxon>Actinomycetes</taxon>
        <taxon>Micromonosporales</taxon>
        <taxon>Micromonosporaceae</taxon>
        <taxon>Longispora</taxon>
    </lineage>
</organism>
<evidence type="ECO:0000256" key="5">
    <source>
        <dbReference type="ARBA" id="ARBA00022741"/>
    </source>
</evidence>
<dbReference type="InterPro" id="IPR003594">
    <property type="entry name" value="HATPase_dom"/>
</dbReference>